<keyword evidence="2" id="KW-0560">Oxidoreductase</keyword>
<evidence type="ECO:0000256" key="2">
    <source>
        <dbReference type="ARBA" id="ARBA00023002"/>
    </source>
</evidence>
<evidence type="ECO:0000313" key="4">
    <source>
        <dbReference type="Proteomes" id="UP000639643"/>
    </source>
</evidence>
<dbReference type="PANTHER" id="PTHR24320">
    <property type="entry name" value="RETINOL DEHYDROGENASE"/>
    <property type="match status" value="1"/>
</dbReference>
<dbReference type="InterPro" id="IPR002347">
    <property type="entry name" value="SDR_fam"/>
</dbReference>
<gene>
    <name evidence="3" type="ORF">CMUS01_04530</name>
</gene>
<dbReference type="InterPro" id="IPR036291">
    <property type="entry name" value="NAD(P)-bd_dom_sf"/>
</dbReference>
<proteinExistence type="inferred from homology"/>
<accession>A0A8H6KW01</accession>
<evidence type="ECO:0000313" key="3">
    <source>
        <dbReference type="EMBL" id="KAF6838679.1"/>
    </source>
</evidence>
<dbReference type="Gene3D" id="3.40.50.720">
    <property type="entry name" value="NAD(P)-binding Rossmann-like Domain"/>
    <property type="match status" value="1"/>
</dbReference>
<dbReference type="AlphaFoldDB" id="A0A8H6KW01"/>
<keyword evidence="4" id="KW-1185">Reference proteome</keyword>
<name>A0A8H6KW01_9PEZI</name>
<dbReference type="PANTHER" id="PTHR24320:SF272">
    <property type="entry name" value="NAD(P)-BINDING ROSSMANN-FOLD SUPERFAMILY PROTEIN"/>
    <property type="match status" value="1"/>
</dbReference>
<evidence type="ECO:0000256" key="1">
    <source>
        <dbReference type="ARBA" id="ARBA00006484"/>
    </source>
</evidence>
<sequence>MSKYISAHQNPQGPGDARPTALQIVADEGLTTNNKLSGKTAFVTGANQGIGLETARALHEAGMTVYLGVRDLAKGQEAIDDIKFSSSSHAPLHLIEISLDSLTSIRKAAGEILAQTKDTGLNILVLNAGVMFCPEGKTPDDFETHMATNYLGHFLLFHLLLPALLAATSPALGSRVISLTSALHRLGPLDLDDVHFTKTPYHPLRAYARSKTAKIYLANEIERRYGSHGVHGLSVHPGSVLTMISRHTEEDPLKMPEGDGEDLRYIKSPAQGAATSVLAAVGAGWEGKGAVYLADCADQGPAVDPSSPTELGYASWALDEEKAGRLWRESCKLVNVEDDGEAS</sequence>
<dbReference type="SUPFAM" id="SSF51735">
    <property type="entry name" value="NAD(P)-binding Rossmann-fold domains"/>
    <property type="match status" value="1"/>
</dbReference>
<dbReference type="GO" id="GO:0016491">
    <property type="term" value="F:oxidoreductase activity"/>
    <property type="evidence" value="ECO:0007669"/>
    <property type="project" value="UniProtKB-KW"/>
</dbReference>
<dbReference type="EMBL" id="WIGM01000124">
    <property type="protein sequence ID" value="KAF6838679.1"/>
    <property type="molecule type" value="Genomic_DNA"/>
</dbReference>
<reference evidence="3" key="1">
    <citation type="journal article" date="2020" name="Phytopathology">
        <title>Genome Sequence Resources of Colletotrichum truncatum, C. plurivorum, C. musicola, and C. sojae: Four Species Pathogenic to Soybean (Glycine max).</title>
        <authorList>
            <person name="Rogerio F."/>
            <person name="Boufleur T.R."/>
            <person name="Ciampi-Guillardi M."/>
            <person name="Sukno S.A."/>
            <person name="Thon M.R."/>
            <person name="Massola Junior N.S."/>
            <person name="Baroncelli R."/>
        </authorList>
    </citation>
    <scope>NUCLEOTIDE SEQUENCE</scope>
    <source>
        <strain evidence="3">LFN0074</strain>
    </source>
</reference>
<comment type="caution">
    <text evidence="3">The sequence shown here is derived from an EMBL/GenBank/DDBJ whole genome shotgun (WGS) entry which is preliminary data.</text>
</comment>
<dbReference type="PRINTS" id="PR00081">
    <property type="entry name" value="GDHRDH"/>
</dbReference>
<organism evidence="3 4">
    <name type="scientific">Colletotrichum musicola</name>
    <dbReference type="NCBI Taxonomy" id="2175873"/>
    <lineage>
        <taxon>Eukaryota</taxon>
        <taxon>Fungi</taxon>
        <taxon>Dikarya</taxon>
        <taxon>Ascomycota</taxon>
        <taxon>Pezizomycotina</taxon>
        <taxon>Sordariomycetes</taxon>
        <taxon>Hypocreomycetidae</taxon>
        <taxon>Glomerellales</taxon>
        <taxon>Glomerellaceae</taxon>
        <taxon>Colletotrichum</taxon>
        <taxon>Colletotrichum orchidearum species complex</taxon>
    </lineage>
</organism>
<dbReference type="Proteomes" id="UP000639643">
    <property type="component" value="Unassembled WGS sequence"/>
</dbReference>
<protein>
    <submittedName>
        <fullName evidence="3">Short-chain dehydrogenase</fullName>
    </submittedName>
</protein>
<dbReference type="Pfam" id="PF00106">
    <property type="entry name" value="adh_short"/>
    <property type="match status" value="1"/>
</dbReference>
<dbReference type="OrthoDB" id="191139at2759"/>
<comment type="similarity">
    <text evidence="1">Belongs to the short-chain dehydrogenases/reductases (SDR) family.</text>
</comment>